<evidence type="ECO:0000313" key="1">
    <source>
        <dbReference type="EMBL" id="KON87424.1"/>
    </source>
</evidence>
<reference evidence="2" key="1">
    <citation type="submission" date="2015-07" db="EMBL/GenBank/DDBJ databases">
        <title>Fjat-10036 dsm4.</title>
        <authorList>
            <person name="Liu B."/>
            <person name="Wang J."/>
            <person name="Zhu Y."/>
            <person name="Liu G."/>
            <person name="Chen Q."/>
            <person name="Chen Z."/>
            <person name="Lan J."/>
            <person name="Che J."/>
            <person name="Ge C."/>
            <person name="Shi H."/>
            <person name="Pan Z."/>
            <person name="Liu X."/>
        </authorList>
    </citation>
    <scope>NUCLEOTIDE SEQUENCE [LARGE SCALE GENOMIC DNA]</scope>
    <source>
        <strain evidence="2">DSM 4</strain>
    </source>
</reference>
<organism evidence="1 2">
    <name type="scientific">Sporosarcina globispora</name>
    <name type="common">Bacillus globisporus</name>
    <dbReference type="NCBI Taxonomy" id="1459"/>
    <lineage>
        <taxon>Bacteria</taxon>
        <taxon>Bacillati</taxon>
        <taxon>Bacillota</taxon>
        <taxon>Bacilli</taxon>
        <taxon>Bacillales</taxon>
        <taxon>Caryophanaceae</taxon>
        <taxon>Sporosarcina</taxon>
    </lineage>
</organism>
<dbReference type="EMBL" id="LGUF01000007">
    <property type="protein sequence ID" value="KON87424.1"/>
    <property type="molecule type" value="Genomic_DNA"/>
</dbReference>
<evidence type="ECO:0000313" key="2">
    <source>
        <dbReference type="Proteomes" id="UP000037109"/>
    </source>
</evidence>
<dbReference type="AlphaFoldDB" id="A0A0M0GC45"/>
<accession>A0A0M0GC45</accession>
<comment type="caution">
    <text evidence="1">The sequence shown here is derived from an EMBL/GenBank/DDBJ whole genome shotgun (WGS) entry which is preliminary data.</text>
</comment>
<gene>
    <name evidence="1" type="ORF">AF332_11700</name>
</gene>
<keyword evidence="2" id="KW-1185">Reference proteome</keyword>
<proteinExistence type="predicted"/>
<protein>
    <submittedName>
        <fullName evidence="1">Uncharacterized protein</fullName>
    </submittedName>
</protein>
<dbReference type="Proteomes" id="UP000037109">
    <property type="component" value="Unassembled WGS sequence"/>
</dbReference>
<dbReference type="PATRIC" id="fig|1459.3.peg.2518"/>
<dbReference type="STRING" id="1459.AF332_11700"/>
<sequence>MNGRGDKVLALRYIQTLINNGQQAFDKVNKDNNEITELDIQQALGLLDLERDLEAAKILLREELKERRLTKEDGL</sequence>
<name>A0A0M0GC45_SPOGL</name>